<accession>A0ACC2XK84</accession>
<proteinExistence type="predicted"/>
<organism evidence="1 2">
    <name type="scientific">Naganishia vaughanmartiniae</name>
    <dbReference type="NCBI Taxonomy" id="1424756"/>
    <lineage>
        <taxon>Eukaryota</taxon>
        <taxon>Fungi</taxon>
        <taxon>Dikarya</taxon>
        <taxon>Basidiomycota</taxon>
        <taxon>Agaricomycotina</taxon>
        <taxon>Tremellomycetes</taxon>
        <taxon>Filobasidiales</taxon>
        <taxon>Filobasidiaceae</taxon>
        <taxon>Naganishia</taxon>
    </lineage>
</organism>
<keyword evidence="2" id="KW-1185">Reference proteome</keyword>
<protein>
    <submittedName>
        <fullName evidence="1">Uncharacterized protein</fullName>
    </submittedName>
</protein>
<comment type="caution">
    <text evidence="1">The sequence shown here is derived from an EMBL/GenBank/DDBJ whole genome shotgun (WGS) entry which is preliminary data.</text>
</comment>
<dbReference type="Proteomes" id="UP001243375">
    <property type="component" value="Unassembled WGS sequence"/>
</dbReference>
<sequence length="322" mass="36389">MHHVATQSLKKEIVEDSKADLLDVYQALVEAAKGREVECPPVTNKRVIAVDFDDVLAQSCVALLEAHNKHFGTNLTLDDFESYYPHRNRGWGSVEETNEKLHWFHKELNVLQWANPVSSVRDALLKLKSIGHPLHIVTARSEAEKAFVIQWLERHDLHDVWDGMHFIGAFQFVADARKSHANIESPQDNGGASDVDPSTLEQRLKDAFLESADKNSKVAVLRSINAALLIDDHVLNVDKAAQAGVQCLLFGDNYRWNKRRWGMQTPEDAMHFEERKLAGLPLPALDLELLPGVERAADWGAVVDWVVRWDKEAMRTDTVVLK</sequence>
<evidence type="ECO:0000313" key="2">
    <source>
        <dbReference type="Proteomes" id="UP001243375"/>
    </source>
</evidence>
<reference evidence="1" key="1">
    <citation type="submission" date="2023-04" db="EMBL/GenBank/DDBJ databases">
        <title>Draft Genome sequencing of Naganishia species isolated from polar environments using Oxford Nanopore Technology.</title>
        <authorList>
            <person name="Leo P."/>
            <person name="Venkateswaran K."/>
        </authorList>
    </citation>
    <scope>NUCLEOTIDE SEQUENCE</scope>
    <source>
        <strain evidence="1">MNA-CCFEE 5425</strain>
    </source>
</reference>
<dbReference type="EMBL" id="JASBWU010000002">
    <property type="protein sequence ID" value="KAJ9124258.1"/>
    <property type="molecule type" value="Genomic_DNA"/>
</dbReference>
<gene>
    <name evidence="1" type="ORF">QFC22_001057</name>
</gene>
<evidence type="ECO:0000313" key="1">
    <source>
        <dbReference type="EMBL" id="KAJ9124258.1"/>
    </source>
</evidence>
<name>A0ACC2XK84_9TREE</name>